<dbReference type="GO" id="GO:0008360">
    <property type="term" value="P:regulation of cell shape"/>
    <property type="evidence" value="ECO:0007669"/>
    <property type="project" value="UniProtKB-KW"/>
</dbReference>
<dbReference type="GO" id="GO:0051301">
    <property type="term" value="P:cell division"/>
    <property type="evidence" value="ECO:0007669"/>
    <property type="project" value="UniProtKB-KW"/>
</dbReference>
<dbReference type="Gene3D" id="3.30.465.10">
    <property type="match status" value="1"/>
</dbReference>
<keyword evidence="19" id="KW-1185">Reference proteome</keyword>
<keyword evidence="8 16" id="KW-0274">FAD</keyword>
<reference evidence="19" key="1">
    <citation type="submission" date="2016-10" db="EMBL/GenBank/DDBJ databases">
        <authorList>
            <person name="Varghese N."/>
            <person name="Submissions S."/>
        </authorList>
    </citation>
    <scope>NUCLEOTIDE SEQUENCE [LARGE SCALE GENOMIC DNA]</scope>
    <source>
        <strain evidence="19">DSM 3669</strain>
    </source>
</reference>
<dbReference type="Gene3D" id="3.30.43.10">
    <property type="entry name" value="Uridine Diphospho-n-acetylenolpyruvylglucosamine Reductase, domain 2"/>
    <property type="match status" value="1"/>
</dbReference>
<feature type="active site" evidence="16">
    <location>
        <position position="296"/>
    </location>
</feature>
<dbReference type="InterPro" id="IPR006094">
    <property type="entry name" value="Oxid_FAD_bind_N"/>
</dbReference>
<keyword evidence="9 16" id="KW-0521">NADP</keyword>
<keyword evidence="10 16" id="KW-0133">Cell shape</keyword>
<dbReference type="PANTHER" id="PTHR21071:SF4">
    <property type="entry name" value="UDP-N-ACETYLENOLPYRUVOYLGLUCOSAMINE REDUCTASE"/>
    <property type="match status" value="1"/>
</dbReference>
<evidence type="ECO:0000259" key="17">
    <source>
        <dbReference type="PROSITE" id="PS51387"/>
    </source>
</evidence>
<dbReference type="NCBIfam" id="TIGR00179">
    <property type="entry name" value="murB"/>
    <property type="match status" value="1"/>
</dbReference>
<dbReference type="EMBL" id="FOYM01000033">
    <property type="protein sequence ID" value="SFR14710.1"/>
    <property type="molecule type" value="Genomic_DNA"/>
</dbReference>
<evidence type="ECO:0000256" key="13">
    <source>
        <dbReference type="ARBA" id="ARBA00023306"/>
    </source>
</evidence>
<dbReference type="STRING" id="39060.SAMN05660706_1334"/>
<comment type="pathway">
    <text evidence="4 16">Cell wall biogenesis; peptidoglycan biosynthesis.</text>
</comment>
<dbReference type="EC" id="1.3.1.98" evidence="16"/>
<evidence type="ECO:0000313" key="18">
    <source>
        <dbReference type="EMBL" id="SFR14710.1"/>
    </source>
</evidence>
<feature type="active site" description="Proton donor" evidence="16">
    <location>
        <position position="226"/>
    </location>
</feature>
<accession>A0A1I6EAF2</accession>
<dbReference type="Pfam" id="PF01565">
    <property type="entry name" value="FAD_binding_4"/>
    <property type="match status" value="1"/>
</dbReference>
<evidence type="ECO:0000256" key="5">
    <source>
        <dbReference type="ARBA" id="ARBA00022490"/>
    </source>
</evidence>
<evidence type="ECO:0000256" key="4">
    <source>
        <dbReference type="ARBA" id="ARBA00004752"/>
    </source>
</evidence>
<evidence type="ECO:0000256" key="16">
    <source>
        <dbReference type="HAMAP-Rule" id="MF_00037"/>
    </source>
</evidence>
<keyword evidence="5 16" id="KW-0963">Cytoplasm</keyword>
<dbReference type="GO" id="GO:0009252">
    <property type="term" value="P:peptidoglycan biosynthetic process"/>
    <property type="evidence" value="ECO:0007669"/>
    <property type="project" value="UniProtKB-UniRule"/>
</dbReference>
<keyword evidence="11 16" id="KW-0573">Peptidoglycan synthesis</keyword>
<keyword evidence="14 16" id="KW-0961">Cell wall biogenesis/degradation</keyword>
<evidence type="ECO:0000313" key="19">
    <source>
        <dbReference type="Proteomes" id="UP000199584"/>
    </source>
</evidence>
<dbReference type="PROSITE" id="PS51387">
    <property type="entry name" value="FAD_PCMH"/>
    <property type="match status" value="1"/>
</dbReference>
<comment type="catalytic activity">
    <reaction evidence="15 16">
        <text>UDP-N-acetyl-alpha-D-muramate + NADP(+) = UDP-N-acetyl-3-O-(1-carboxyvinyl)-alpha-D-glucosamine + NADPH + H(+)</text>
        <dbReference type="Rhea" id="RHEA:12248"/>
        <dbReference type="ChEBI" id="CHEBI:15378"/>
        <dbReference type="ChEBI" id="CHEBI:57783"/>
        <dbReference type="ChEBI" id="CHEBI:58349"/>
        <dbReference type="ChEBI" id="CHEBI:68483"/>
        <dbReference type="ChEBI" id="CHEBI:70757"/>
        <dbReference type="EC" id="1.3.1.98"/>
    </reaction>
</comment>
<evidence type="ECO:0000256" key="12">
    <source>
        <dbReference type="ARBA" id="ARBA00023002"/>
    </source>
</evidence>
<dbReference type="GO" id="GO:0071555">
    <property type="term" value="P:cell wall organization"/>
    <property type="evidence" value="ECO:0007669"/>
    <property type="project" value="UniProtKB-KW"/>
</dbReference>
<evidence type="ECO:0000256" key="11">
    <source>
        <dbReference type="ARBA" id="ARBA00022984"/>
    </source>
</evidence>
<dbReference type="NCBIfam" id="NF010480">
    <property type="entry name" value="PRK13905.1"/>
    <property type="match status" value="1"/>
</dbReference>
<dbReference type="InterPro" id="IPR016166">
    <property type="entry name" value="FAD-bd_PCMH"/>
</dbReference>
<dbReference type="OrthoDB" id="9804753at2"/>
<dbReference type="GO" id="GO:0005829">
    <property type="term" value="C:cytosol"/>
    <property type="evidence" value="ECO:0007669"/>
    <property type="project" value="TreeGrafter"/>
</dbReference>
<dbReference type="InterPro" id="IPR016167">
    <property type="entry name" value="FAD-bd_PCMH_sub1"/>
</dbReference>
<comment type="subcellular location">
    <subcellularLocation>
        <location evidence="3 16">Cytoplasm</location>
    </subcellularLocation>
</comment>
<name>A0A1I6EAF2_9FIRM</name>
<feature type="active site" evidence="16">
    <location>
        <position position="176"/>
    </location>
</feature>
<dbReference type="UniPathway" id="UPA00219"/>
<evidence type="ECO:0000256" key="15">
    <source>
        <dbReference type="ARBA" id="ARBA00048914"/>
    </source>
</evidence>
<protein>
    <recommendedName>
        <fullName evidence="16">UDP-N-acetylenolpyruvoylglucosamine reductase</fullName>
        <ecNumber evidence="16">1.3.1.98</ecNumber>
    </recommendedName>
    <alternativeName>
        <fullName evidence="16">UDP-N-acetylmuramate dehydrogenase</fullName>
    </alternativeName>
</protein>
<dbReference type="RefSeq" id="WP_092486672.1">
    <property type="nucleotide sequence ID" value="NZ_FOYM01000033.1"/>
</dbReference>
<dbReference type="Pfam" id="PF02873">
    <property type="entry name" value="MurB_C"/>
    <property type="match status" value="1"/>
</dbReference>
<dbReference type="InterPro" id="IPR036635">
    <property type="entry name" value="MurB_C_sf"/>
</dbReference>
<sequence>MTDAAIYEDLQKTLKSPVFLAEPMSKHTSWRIGGPADLFVAPRDEEDLRRALIFARARGLPVTLVGNGSNLLVSDYGIRGMVIKIGPGLSEVQVQGALIKAGAGTPLPRLADRAMRAGLAGFEFLAGIPGTVGGALVMNAGANGCAVGERVRQVTAYDYAGNRLIFNAGELVFKYRKSSLADRKVIVTGVVLEGVPGRVEEIKKRMENYLARRRKTQPLEFPNAGSVFKNPPGDSAGRLIEAAGCKEMRVGNIQVSPRHANFFVNLGGGVARDVLKLIERVQHLVEEKCGVKLVLEVQMLGEF</sequence>
<dbReference type="InterPro" id="IPR016169">
    <property type="entry name" value="FAD-bd_PCMH_sub2"/>
</dbReference>
<comment type="cofactor">
    <cofactor evidence="1 16">
        <name>FAD</name>
        <dbReference type="ChEBI" id="CHEBI:57692"/>
    </cofactor>
</comment>
<proteinExistence type="inferred from homology"/>
<dbReference type="InterPro" id="IPR011601">
    <property type="entry name" value="MurB_C"/>
</dbReference>
<evidence type="ECO:0000256" key="3">
    <source>
        <dbReference type="ARBA" id="ARBA00004496"/>
    </source>
</evidence>
<dbReference type="AlphaFoldDB" id="A0A1I6EAF2"/>
<keyword evidence="7 16" id="KW-0285">Flavoprotein</keyword>
<comment type="similarity">
    <text evidence="16">Belongs to the MurB family.</text>
</comment>
<dbReference type="SUPFAM" id="SSF56194">
    <property type="entry name" value="Uridine diphospho-N-Acetylenolpyruvylglucosamine reductase, MurB, C-terminal domain"/>
    <property type="match status" value="1"/>
</dbReference>
<organism evidence="18 19">
    <name type="scientific">Desulfoscipio geothermicus DSM 3669</name>
    <dbReference type="NCBI Taxonomy" id="1121426"/>
    <lineage>
        <taxon>Bacteria</taxon>
        <taxon>Bacillati</taxon>
        <taxon>Bacillota</taxon>
        <taxon>Clostridia</taxon>
        <taxon>Eubacteriales</taxon>
        <taxon>Desulfallaceae</taxon>
        <taxon>Desulfoscipio</taxon>
    </lineage>
</organism>
<evidence type="ECO:0000256" key="9">
    <source>
        <dbReference type="ARBA" id="ARBA00022857"/>
    </source>
</evidence>
<keyword evidence="6 16" id="KW-0132">Cell division</keyword>
<dbReference type="InterPro" id="IPR003170">
    <property type="entry name" value="MurB"/>
</dbReference>
<comment type="function">
    <text evidence="2 16">Cell wall formation.</text>
</comment>
<evidence type="ECO:0000256" key="8">
    <source>
        <dbReference type="ARBA" id="ARBA00022827"/>
    </source>
</evidence>
<evidence type="ECO:0000256" key="6">
    <source>
        <dbReference type="ARBA" id="ARBA00022618"/>
    </source>
</evidence>
<dbReference type="PANTHER" id="PTHR21071">
    <property type="entry name" value="UDP-N-ACETYLENOLPYRUVOYLGLUCOSAMINE REDUCTASE"/>
    <property type="match status" value="1"/>
</dbReference>
<dbReference type="HAMAP" id="MF_00037">
    <property type="entry name" value="MurB"/>
    <property type="match status" value="1"/>
</dbReference>
<evidence type="ECO:0000256" key="1">
    <source>
        <dbReference type="ARBA" id="ARBA00001974"/>
    </source>
</evidence>
<feature type="domain" description="FAD-binding PCMH-type" evidence="17">
    <location>
        <begin position="31"/>
        <end position="197"/>
    </location>
</feature>
<dbReference type="GO" id="GO:0071949">
    <property type="term" value="F:FAD binding"/>
    <property type="evidence" value="ECO:0007669"/>
    <property type="project" value="InterPro"/>
</dbReference>
<evidence type="ECO:0000256" key="10">
    <source>
        <dbReference type="ARBA" id="ARBA00022960"/>
    </source>
</evidence>
<evidence type="ECO:0000256" key="2">
    <source>
        <dbReference type="ARBA" id="ARBA00003921"/>
    </source>
</evidence>
<dbReference type="SUPFAM" id="SSF56176">
    <property type="entry name" value="FAD-binding/transporter-associated domain-like"/>
    <property type="match status" value="1"/>
</dbReference>
<dbReference type="InterPro" id="IPR036318">
    <property type="entry name" value="FAD-bd_PCMH-like_sf"/>
</dbReference>
<keyword evidence="12 16" id="KW-0560">Oxidoreductase</keyword>
<dbReference type="Proteomes" id="UP000199584">
    <property type="component" value="Unassembled WGS sequence"/>
</dbReference>
<dbReference type="GO" id="GO:0008762">
    <property type="term" value="F:UDP-N-acetylmuramate dehydrogenase activity"/>
    <property type="evidence" value="ECO:0007669"/>
    <property type="project" value="UniProtKB-UniRule"/>
</dbReference>
<gene>
    <name evidence="16" type="primary">murB</name>
    <name evidence="18" type="ORF">SAMN05660706_1334</name>
</gene>
<dbReference type="Gene3D" id="3.90.78.10">
    <property type="entry name" value="UDP-N-acetylenolpyruvoylglucosamine reductase, C-terminal domain"/>
    <property type="match status" value="1"/>
</dbReference>
<evidence type="ECO:0000256" key="7">
    <source>
        <dbReference type="ARBA" id="ARBA00022630"/>
    </source>
</evidence>
<keyword evidence="13 16" id="KW-0131">Cell cycle</keyword>
<evidence type="ECO:0000256" key="14">
    <source>
        <dbReference type="ARBA" id="ARBA00023316"/>
    </source>
</evidence>